<name>A0A1Q9F6Y5_SYMMI</name>
<proteinExistence type="predicted"/>
<dbReference type="EMBL" id="LSRX01000003">
    <property type="protein sequence ID" value="OLQ15458.1"/>
    <property type="molecule type" value="Genomic_DNA"/>
</dbReference>
<reference evidence="1 2" key="1">
    <citation type="submission" date="2016-02" db="EMBL/GenBank/DDBJ databases">
        <title>Genome analysis of coral dinoflagellate symbionts highlights evolutionary adaptations to a symbiotic lifestyle.</title>
        <authorList>
            <person name="Aranda M."/>
            <person name="Li Y."/>
            <person name="Liew Y.J."/>
            <person name="Baumgarten S."/>
            <person name="Simakov O."/>
            <person name="Wilson M."/>
            <person name="Piel J."/>
            <person name="Ashoor H."/>
            <person name="Bougouffa S."/>
            <person name="Bajic V.B."/>
            <person name="Ryu T."/>
            <person name="Ravasi T."/>
            <person name="Bayer T."/>
            <person name="Micklem G."/>
            <person name="Kim H."/>
            <person name="Bhak J."/>
            <person name="Lajeunesse T.C."/>
            <person name="Voolstra C.R."/>
        </authorList>
    </citation>
    <scope>NUCLEOTIDE SEQUENCE [LARGE SCALE GENOMIC DNA]</scope>
    <source>
        <strain evidence="1 2">CCMP2467</strain>
    </source>
</reference>
<dbReference type="Proteomes" id="UP000186817">
    <property type="component" value="Unassembled WGS sequence"/>
</dbReference>
<gene>
    <name evidence="1" type="ORF">AK812_SmicGene343</name>
</gene>
<comment type="caution">
    <text evidence="1">The sequence shown here is derived from an EMBL/GenBank/DDBJ whole genome shotgun (WGS) entry which is preliminary data.</text>
</comment>
<dbReference type="AlphaFoldDB" id="A0A1Q9F6Y5"/>
<keyword evidence="2" id="KW-1185">Reference proteome</keyword>
<protein>
    <submittedName>
        <fullName evidence="1">Uncharacterized protein</fullName>
    </submittedName>
</protein>
<evidence type="ECO:0000313" key="1">
    <source>
        <dbReference type="EMBL" id="OLQ15458.1"/>
    </source>
</evidence>
<accession>A0A1Q9F6Y5</accession>
<evidence type="ECO:0000313" key="2">
    <source>
        <dbReference type="Proteomes" id="UP000186817"/>
    </source>
</evidence>
<sequence length="592" mass="64692">MRADVPASIQRLREAPVHQILRCCRRVGSAAEEAYPELYPLSALLLSLRRLLRGRPRAGRRQGVSSVVQIAGVPPQLLEPPSPLLPFAAGQAQATAARARALRRWLKERANTQHAPWEAALMLLVQNQVTGPDVELWAMALAVPVQEVLRAAAEDPRSDWVPEAYALIGREDLALLAGSEAVADSSASSSRRMRDLLEGADEDFLATTCVDPMESADWYCYGGYCPNQNKARLGQVEEGYSVSSSELIQTQSERFEEALFTSNGDEIRDGSLPDACLFIGLPTLSKWDSVLAGFLLLLNIFTQIGFVGRHLGEQDLSAFDVGSDEATMLPADILQPDQLTNLLRFRTNVAHDVKYADLVGGRSMARMNPFSGRMRKQDWAFSGTKIPVIMSIVPVEVISDLNDYISELFNIMGFVSAIRSESTLMAAGEEDDSSDAPWVINGVCAVRMSRELNRRLGLCFRGKSVLFLFVALPRLMVAVALAITGTRYLANTLSLADLILNAVALAFILDGARFLLDALGTLPIARVEIPGQFVKPWCALYAEALNAVQDFIYTAAWQIPSQVNAATGLVEATPTFSDNVSGPDLEHEQVRA</sequence>
<organism evidence="1 2">
    <name type="scientific">Symbiodinium microadriaticum</name>
    <name type="common">Dinoflagellate</name>
    <name type="synonym">Zooxanthella microadriatica</name>
    <dbReference type="NCBI Taxonomy" id="2951"/>
    <lineage>
        <taxon>Eukaryota</taxon>
        <taxon>Sar</taxon>
        <taxon>Alveolata</taxon>
        <taxon>Dinophyceae</taxon>
        <taxon>Suessiales</taxon>
        <taxon>Symbiodiniaceae</taxon>
        <taxon>Symbiodinium</taxon>
    </lineage>
</organism>